<comment type="caution">
    <text evidence="2">The sequence shown here is derived from an EMBL/GenBank/DDBJ whole genome shotgun (WGS) entry which is preliminary data.</text>
</comment>
<dbReference type="EMBL" id="CYRY02017992">
    <property type="protein sequence ID" value="VCW95277.1"/>
    <property type="molecule type" value="Genomic_DNA"/>
</dbReference>
<proteinExistence type="predicted"/>
<keyword evidence="3" id="KW-1185">Reference proteome</keyword>
<name>A0A9X9LU64_GULGU</name>
<gene>
    <name evidence="2" type="ORF">BN2614_LOCUS1</name>
</gene>
<feature type="signal peptide" evidence="1">
    <location>
        <begin position="1"/>
        <end position="19"/>
    </location>
</feature>
<evidence type="ECO:0000313" key="2">
    <source>
        <dbReference type="EMBL" id="VCW95277.1"/>
    </source>
</evidence>
<accession>A0A9X9LU64</accession>
<feature type="non-terminal residue" evidence="2">
    <location>
        <position position="49"/>
    </location>
</feature>
<sequence>AGHLRLLAVGLLLPDSAVGFCISFRTLREAKAVKLQRLRLEMRKLRSEK</sequence>
<dbReference type="Proteomes" id="UP000269945">
    <property type="component" value="Unassembled WGS sequence"/>
</dbReference>
<organism evidence="2 3">
    <name type="scientific">Gulo gulo</name>
    <name type="common">Wolverine</name>
    <name type="synonym">Gluton</name>
    <dbReference type="NCBI Taxonomy" id="48420"/>
    <lineage>
        <taxon>Eukaryota</taxon>
        <taxon>Metazoa</taxon>
        <taxon>Chordata</taxon>
        <taxon>Craniata</taxon>
        <taxon>Vertebrata</taxon>
        <taxon>Euteleostomi</taxon>
        <taxon>Mammalia</taxon>
        <taxon>Eutheria</taxon>
        <taxon>Laurasiatheria</taxon>
        <taxon>Carnivora</taxon>
        <taxon>Caniformia</taxon>
        <taxon>Musteloidea</taxon>
        <taxon>Mustelidae</taxon>
        <taxon>Guloninae</taxon>
        <taxon>Gulo</taxon>
    </lineage>
</organism>
<reference evidence="2 3" key="1">
    <citation type="submission" date="2018-10" db="EMBL/GenBank/DDBJ databases">
        <authorList>
            <person name="Ekblom R."/>
            <person name="Jareborg N."/>
        </authorList>
    </citation>
    <scope>NUCLEOTIDE SEQUENCE [LARGE SCALE GENOMIC DNA]</scope>
    <source>
        <tissue evidence="2">Muscle</tissue>
    </source>
</reference>
<feature type="chain" id="PRO_5040795479" evidence="1">
    <location>
        <begin position="20"/>
        <end position="49"/>
    </location>
</feature>
<keyword evidence="1" id="KW-0732">Signal</keyword>
<evidence type="ECO:0000256" key="1">
    <source>
        <dbReference type="SAM" id="SignalP"/>
    </source>
</evidence>
<dbReference type="AlphaFoldDB" id="A0A9X9LU64"/>
<evidence type="ECO:0000313" key="3">
    <source>
        <dbReference type="Proteomes" id="UP000269945"/>
    </source>
</evidence>
<protein>
    <submittedName>
        <fullName evidence="2">Uncharacterized protein</fullName>
    </submittedName>
</protein>